<accession>A0A9K3D574</accession>
<reference evidence="1 2" key="1">
    <citation type="journal article" date="2018" name="PLoS ONE">
        <title>The draft genome of Kipferlia bialata reveals reductive genome evolution in fornicate parasites.</title>
        <authorList>
            <person name="Tanifuji G."/>
            <person name="Takabayashi S."/>
            <person name="Kume K."/>
            <person name="Takagi M."/>
            <person name="Nakayama T."/>
            <person name="Kamikawa R."/>
            <person name="Inagaki Y."/>
            <person name="Hashimoto T."/>
        </authorList>
    </citation>
    <scope>NUCLEOTIDE SEQUENCE [LARGE SCALE GENOMIC DNA]</scope>
    <source>
        <strain evidence="1">NY0173</strain>
    </source>
</reference>
<dbReference type="Proteomes" id="UP000265618">
    <property type="component" value="Unassembled WGS sequence"/>
</dbReference>
<dbReference type="AlphaFoldDB" id="A0A9K3D574"/>
<protein>
    <submittedName>
        <fullName evidence="1">Uncharacterized protein</fullName>
    </submittedName>
</protein>
<sequence>MVERICSRLQSIIAAWTAGMVRFGKVPDPHKEMYIRGKALVLEQIPQHMPERSAEAILFMSAAVKVLVEGGADKDALFAASEPVRTAIASRPPSVQAVSSAVAVASADIGARVYQLLISKGDLHAWVRLLVDTSLQRQGCLWSSLLKEARGVVFAQPDEGALRTRTLSLSFAWRSVLQTLFTDMEWGVSRGVPIGGEEEGVLPSPPTGFGLEDGALPYLNLLPAVSFIPDSKVPFGLTLSVDMPSLPSLLLDRHLPFFSSVFRLLWALRCAKESLQGAYMALVSSGRGVQQYEREESGQGRDMGGVRSGMVFRCFSALGLLGRIETRVETSLTPHLSALSSDLEACTDFHAAQAAVCLFATRVSRALDLSGQSLPALLKAGVELGTLLKTGVSEGVLDPHAVGSVMGSDGVALFLSSYHSKHKSWDECARAIPDKWGITAQTD</sequence>
<proteinExistence type="predicted"/>
<evidence type="ECO:0000313" key="2">
    <source>
        <dbReference type="Proteomes" id="UP000265618"/>
    </source>
</evidence>
<keyword evidence="2" id="KW-1185">Reference proteome</keyword>
<evidence type="ECO:0000313" key="1">
    <source>
        <dbReference type="EMBL" id="GIQ88252.1"/>
    </source>
</evidence>
<organism evidence="1 2">
    <name type="scientific">Kipferlia bialata</name>
    <dbReference type="NCBI Taxonomy" id="797122"/>
    <lineage>
        <taxon>Eukaryota</taxon>
        <taxon>Metamonada</taxon>
        <taxon>Carpediemonas-like organisms</taxon>
        <taxon>Kipferlia</taxon>
    </lineage>
</organism>
<gene>
    <name evidence="1" type="ORF">KIPB_010458</name>
</gene>
<name>A0A9K3D574_9EUKA</name>
<dbReference type="EMBL" id="BDIP01003896">
    <property type="protein sequence ID" value="GIQ88252.1"/>
    <property type="molecule type" value="Genomic_DNA"/>
</dbReference>
<comment type="caution">
    <text evidence="1">The sequence shown here is derived from an EMBL/GenBank/DDBJ whole genome shotgun (WGS) entry which is preliminary data.</text>
</comment>